<dbReference type="InterPro" id="IPR018122">
    <property type="entry name" value="TF_fork_head_CS_1"/>
</dbReference>
<dbReference type="Proteomes" id="UP001626550">
    <property type="component" value="Unassembled WGS sequence"/>
</dbReference>
<feature type="DNA-binding region" description="Fork-head" evidence="3">
    <location>
        <begin position="200"/>
        <end position="294"/>
    </location>
</feature>
<organism evidence="6 7">
    <name type="scientific">Cichlidogyrus casuarinus</name>
    <dbReference type="NCBI Taxonomy" id="1844966"/>
    <lineage>
        <taxon>Eukaryota</taxon>
        <taxon>Metazoa</taxon>
        <taxon>Spiralia</taxon>
        <taxon>Lophotrochozoa</taxon>
        <taxon>Platyhelminthes</taxon>
        <taxon>Monogenea</taxon>
        <taxon>Monopisthocotylea</taxon>
        <taxon>Dactylogyridea</taxon>
        <taxon>Ancyrocephalidae</taxon>
        <taxon>Cichlidogyrus</taxon>
    </lineage>
</organism>
<dbReference type="PROSITE" id="PS00657">
    <property type="entry name" value="FORK_HEAD_1"/>
    <property type="match status" value="1"/>
</dbReference>
<gene>
    <name evidence="6" type="primary">FOXA2</name>
    <name evidence="6" type="ORF">Ciccas_008595</name>
</gene>
<keyword evidence="1 3" id="KW-0238">DNA-binding</keyword>
<evidence type="ECO:0000256" key="2">
    <source>
        <dbReference type="ARBA" id="ARBA00023242"/>
    </source>
</evidence>
<dbReference type="SUPFAM" id="SSF46785">
    <property type="entry name" value="Winged helix' DNA-binding domain"/>
    <property type="match status" value="1"/>
</dbReference>
<feature type="domain" description="Fork-head" evidence="5">
    <location>
        <begin position="200"/>
        <end position="294"/>
    </location>
</feature>
<dbReference type="Gene3D" id="1.10.10.10">
    <property type="entry name" value="Winged helix-like DNA-binding domain superfamily/Winged helix DNA-binding domain"/>
    <property type="match status" value="1"/>
</dbReference>
<dbReference type="InterPro" id="IPR036388">
    <property type="entry name" value="WH-like_DNA-bd_sf"/>
</dbReference>
<dbReference type="PANTHER" id="PTHR11829:SF380">
    <property type="entry name" value="PROTEIN FORK HEAD"/>
    <property type="match status" value="1"/>
</dbReference>
<keyword evidence="7" id="KW-1185">Reference proteome</keyword>
<dbReference type="GO" id="GO:0006355">
    <property type="term" value="P:regulation of DNA-templated transcription"/>
    <property type="evidence" value="ECO:0007669"/>
    <property type="project" value="UniProtKB-ARBA"/>
</dbReference>
<dbReference type="AlphaFoldDB" id="A0ABD2PZG1"/>
<dbReference type="Pfam" id="PF00250">
    <property type="entry name" value="Forkhead"/>
    <property type="match status" value="1"/>
</dbReference>
<feature type="compositionally biased region" description="Basic and acidic residues" evidence="4">
    <location>
        <begin position="342"/>
        <end position="351"/>
    </location>
</feature>
<proteinExistence type="predicted"/>
<dbReference type="GO" id="GO:0003677">
    <property type="term" value="F:DNA binding"/>
    <property type="evidence" value="ECO:0007669"/>
    <property type="project" value="UniProtKB-UniRule"/>
</dbReference>
<dbReference type="FunFam" id="1.10.10.10:FF:000135">
    <property type="entry name" value="forkhead box protein G1"/>
    <property type="match status" value="1"/>
</dbReference>
<evidence type="ECO:0000259" key="5">
    <source>
        <dbReference type="PROSITE" id="PS50039"/>
    </source>
</evidence>
<reference evidence="6 7" key="1">
    <citation type="submission" date="2024-11" db="EMBL/GenBank/DDBJ databases">
        <title>Adaptive evolution of stress response genes in parasites aligns with host niche diversity.</title>
        <authorList>
            <person name="Hahn C."/>
            <person name="Resl P."/>
        </authorList>
    </citation>
    <scope>NUCLEOTIDE SEQUENCE [LARGE SCALE GENOMIC DNA]</scope>
    <source>
        <strain evidence="6">EGGRZ-B1_66</strain>
        <tissue evidence="6">Body</tissue>
    </source>
</reference>
<evidence type="ECO:0000313" key="6">
    <source>
        <dbReference type="EMBL" id="KAL3312809.1"/>
    </source>
</evidence>
<evidence type="ECO:0000256" key="3">
    <source>
        <dbReference type="PROSITE-ProRule" id="PRU00089"/>
    </source>
</evidence>
<dbReference type="PANTHER" id="PTHR11829">
    <property type="entry name" value="FORKHEAD BOX PROTEIN"/>
    <property type="match status" value="1"/>
</dbReference>
<dbReference type="SMART" id="SM00339">
    <property type="entry name" value="FH"/>
    <property type="match status" value="1"/>
</dbReference>
<evidence type="ECO:0000313" key="7">
    <source>
        <dbReference type="Proteomes" id="UP001626550"/>
    </source>
</evidence>
<dbReference type="GO" id="GO:0005634">
    <property type="term" value="C:nucleus"/>
    <property type="evidence" value="ECO:0007669"/>
    <property type="project" value="UniProtKB-SubCell"/>
</dbReference>
<sequence>MSDYNKTSGEATFTTHETSSSNYTATPSLINEHLFPDPYDPSKFSQSFPKPLPSLSSAYGYFNNGPAKSQDGCYSYLYGLQWMTDSLKEQETPPDAFSQQQQQYQQTQPNIENSEFATAVSHSDEPSHRVNVTASNYSNRYNPISFMEGDEVPSSSSDEQRDNFDRISTSFNAAYANGQTMSSRNYPICWLHQRTDAHTKPPFSYITLIVSAMNSKPSKQITLSEIYSWITTNFAYYRRNTKRWQNSIRHALSFNDCFVKVPRPSGEAGKGSYWTVHPEALDMFESGSSMRRNRKFVDERRQKAARSPQQQVKVDSGPVYYYENGDKPKLDEQPADEQDEQVEPKKAVKQEAEDAGIAKYTNLLQQLNPQNSLIFRNGESETEAIETHFCGDRVTQEVWDTTNSMWTQFRGQNSAANFYNWFPEDSLRMPEH</sequence>
<protein>
    <submittedName>
        <fullName evidence="6">Hepatocyte nuclear factor 3-beta</fullName>
    </submittedName>
</protein>
<comment type="caution">
    <text evidence="6">The sequence shown here is derived from an EMBL/GenBank/DDBJ whole genome shotgun (WGS) entry which is preliminary data.</text>
</comment>
<dbReference type="EMBL" id="JBJKFK010001542">
    <property type="protein sequence ID" value="KAL3312809.1"/>
    <property type="molecule type" value="Genomic_DNA"/>
</dbReference>
<comment type="subcellular location">
    <subcellularLocation>
        <location evidence="3">Nucleus</location>
    </subcellularLocation>
</comment>
<dbReference type="InterPro" id="IPR050211">
    <property type="entry name" value="FOX_domain-containing"/>
</dbReference>
<dbReference type="InterPro" id="IPR030456">
    <property type="entry name" value="TF_fork_head_CS_2"/>
</dbReference>
<dbReference type="InterPro" id="IPR001766">
    <property type="entry name" value="Fork_head_dom"/>
</dbReference>
<dbReference type="PRINTS" id="PR00053">
    <property type="entry name" value="FORKHEAD"/>
</dbReference>
<feature type="region of interest" description="Disordered" evidence="4">
    <location>
        <begin position="1"/>
        <end position="25"/>
    </location>
</feature>
<accession>A0ABD2PZG1</accession>
<keyword evidence="2 3" id="KW-0539">Nucleus</keyword>
<feature type="region of interest" description="Disordered" evidence="4">
    <location>
        <begin position="297"/>
        <end position="351"/>
    </location>
</feature>
<dbReference type="PROSITE" id="PS50039">
    <property type="entry name" value="FORK_HEAD_3"/>
    <property type="match status" value="1"/>
</dbReference>
<evidence type="ECO:0000256" key="1">
    <source>
        <dbReference type="ARBA" id="ARBA00023125"/>
    </source>
</evidence>
<evidence type="ECO:0000256" key="4">
    <source>
        <dbReference type="SAM" id="MobiDB-lite"/>
    </source>
</evidence>
<dbReference type="PROSITE" id="PS00658">
    <property type="entry name" value="FORK_HEAD_2"/>
    <property type="match status" value="1"/>
</dbReference>
<dbReference type="InterPro" id="IPR036390">
    <property type="entry name" value="WH_DNA-bd_sf"/>
</dbReference>
<name>A0ABD2PZG1_9PLAT</name>